<organism evidence="1 2">
    <name type="scientific">Hymenoscyphus fraxineus</name>
    <dbReference type="NCBI Taxonomy" id="746836"/>
    <lineage>
        <taxon>Eukaryota</taxon>
        <taxon>Fungi</taxon>
        <taxon>Dikarya</taxon>
        <taxon>Ascomycota</taxon>
        <taxon>Pezizomycotina</taxon>
        <taxon>Leotiomycetes</taxon>
        <taxon>Helotiales</taxon>
        <taxon>Helotiaceae</taxon>
        <taxon>Hymenoscyphus</taxon>
    </lineage>
</organism>
<accession>A0A9N9LB39</accession>
<keyword evidence="2" id="KW-1185">Reference proteome</keyword>
<name>A0A9N9LB39_9HELO</name>
<evidence type="ECO:0000313" key="2">
    <source>
        <dbReference type="Proteomes" id="UP000696280"/>
    </source>
</evidence>
<comment type="caution">
    <text evidence="1">The sequence shown here is derived from an EMBL/GenBank/DDBJ whole genome shotgun (WGS) entry which is preliminary data.</text>
</comment>
<proteinExistence type="predicted"/>
<reference evidence="1" key="1">
    <citation type="submission" date="2021-07" db="EMBL/GenBank/DDBJ databases">
        <authorList>
            <person name="Durling M."/>
        </authorList>
    </citation>
    <scope>NUCLEOTIDE SEQUENCE</scope>
</reference>
<dbReference type="AlphaFoldDB" id="A0A9N9LB39"/>
<dbReference type="Proteomes" id="UP000696280">
    <property type="component" value="Unassembled WGS sequence"/>
</dbReference>
<gene>
    <name evidence="1" type="ORF">HYFRA_00013314</name>
</gene>
<dbReference type="EMBL" id="CAJVRL010000104">
    <property type="protein sequence ID" value="CAG8961258.1"/>
    <property type="molecule type" value="Genomic_DNA"/>
</dbReference>
<sequence>MENTTEVKKIPAKKSFNGIQYSTKGDPTLIILDRAKNYFIAYAMDSGGRNQHLLYQFEFDDETKDPFLLPQQTVIDGKPCGEGSAIDILTKNFSSSRVGIHLFTSLIQGPNAQKALHLHFGGHYIRNALIIKAGMNHFEADKFQTGDALSLKFTANGIVLSRPGIEYSLERGAKWVKNETQ</sequence>
<evidence type="ECO:0000313" key="1">
    <source>
        <dbReference type="EMBL" id="CAG8961258.1"/>
    </source>
</evidence>
<protein>
    <submittedName>
        <fullName evidence="1">Uncharacterized protein</fullName>
    </submittedName>
</protein>